<comment type="caution">
    <text evidence="1">The sequence shown here is derived from an EMBL/GenBank/DDBJ whole genome shotgun (WGS) entry which is preliminary data.</text>
</comment>
<organism evidence="1 2">
    <name type="scientific">Aurantiacibacter flavus</name>
    <dbReference type="NCBI Taxonomy" id="3145232"/>
    <lineage>
        <taxon>Bacteria</taxon>
        <taxon>Pseudomonadati</taxon>
        <taxon>Pseudomonadota</taxon>
        <taxon>Alphaproteobacteria</taxon>
        <taxon>Sphingomonadales</taxon>
        <taxon>Erythrobacteraceae</taxon>
        <taxon>Aurantiacibacter</taxon>
    </lineage>
</organism>
<dbReference type="EMBL" id="JBDLBR010000002">
    <property type="protein sequence ID" value="MEN7536942.1"/>
    <property type="molecule type" value="Genomic_DNA"/>
</dbReference>
<sequence>MSQTFAFYDARAQEAARDAKAATLDNVRERALRSQKTWRALADQAKKIEKSRAKAASERLERLAAAEDAATAETAES</sequence>
<keyword evidence="2" id="KW-1185">Reference proteome</keyword>
<evidence type="ECO:0000313" key="2">
    <source>
        <dbReference type="Proteomes" id="UP001484535"/>
    </source>
</evidence>
<protein>
    <submittedName>
        <fullName evidence="1">Uncharacterized protein</fullName>
    </submittedName>
</protein>
<reference evidence="1 2" key="1">
    <citation type="submission" date="2024-05" db="EMBL/GenBank/DDBJ databases">
        <authorList>
            <person name="Park S."/>
        </authorList>
    </citation>
    <scope>NUCLEOTIDE SEQUENCE [LARGE SCALE GENOMIC DNA]</scope>
    <source>
        <strain evidence="1 2">DGU5</strain>
    </source>
</reference>
<dbReference type="RefSeq" id="WP_346784390.1">
    <property type="nucleotide sequence ID" value="NZ_JBDLBR010000002.1"/>
</dbReference>
<proteinExistence type="predicted"/>
<accession>A0ABV0CW94</accession>
<name>A0ABV0CW94_9SPHN</name>
<gene>
    <name evidence="1" type="ORF">ABDJ38_07130</name>
</gene>
<dbReference type="Proteomes" id="UP001484535">
    <property type="component" value="Unassembled WGS sequence"/>
</dbReference>
<evidence type="ECO:0000313" key="1">
    <source>
        <dbReference type="EMBL" id="MEN7536942.1"/>
    </source>
</evidence>